<evidence type="ECO:0000256" key="1">
    <source>
        <dbReference type="ARBA" id="ARBA00004571"/>
    </source>
</evidence>
<keyword evidence="10" id="KW-0675">Receptor</keyword>
<keyword evidence="7 8" id="KW-0998">Cell outer membrane</keyword>
<accession>A0A3P3W7K4</accession>
<comment type="caution">
    <text evidence="10">The sequence shown here is derived from an EMBL/GenBank/DDBJ whole genome shotgun (WGS) entry which is preliminary data.</text>
</comment>
<dbReference type="InterPro" id="IPR039426">
    <property type="entry name" value="TonB-dep_rcpt-like"/>
</dbReference>
<evidence type="ECO:0000256" key="6">
    <source>
        <dbReference type="ARBA" id="ARBA00023136"/>
    </source>
</evidence>
<dbReference type="PANTHER" id="PTHR30069">
    <property type="entry name" value="TONB-DEPENDENT OUTER MEMBRANE RECEPTOR"/>
    <property type="match status" value="1"/>
</dbReference>
<gene>
    <name evidence="10" type="ORF">EG240_07885</name>
</gene>
<evidence type="ECO:0000256" key="5">
    <source>
        <dbReference type="ARBA" id="ARBA00022729"/>
    </source>
</evidence>
<dbReference type="Gene3D" id="2.40.170.20">
    <property type="entry name" value="TonB-dependent receptor, beta-barrel domain"/>
    <property type="match status" value="1"/>
</dbReference>
<keyword evidence="2 8" id="KW-0813">Transport</keyword>
<dbReference type="GO" id="GO:0044718">
    <property type="term" value="P:siderophore transmembrane transport"/>
    <property type="evidence" value="ECO:0007669"/>
    <property type="project" value="TreeGrafter"/>
</dbReference>
<evidence type="ECO:0000313" key="10">
    <source>
        <dbReference type="EMBL" id="RRJ90940.1"/>
    </source>
</evidence>
<dbReference type="GO" id="GO:0015344">
    <property type="term" value="F:siderophore uptake transmembrane transporter activity"/>
    <property type="evidence" value="ECO:0007669"/>
    <property type="project" value="TreeGrafter"/>
</dbReference>
<keyword evidence="5" id="KW-0732">Signal</keyword>
<organism evidence="10 11">
    <name type="scientific">Paenimyroides tangerinum</name>
    <dbReference type="NCBI Taxonomy" id="2488728"/>
    <lineage>
        <taxon>Bacteria</taxon>
        <taxon>Pseudomonadati</taxon>
        <taxon>Bacteroidota</taxon>
        <taxon>Flavobacteriia</taxon>
        <taxon>Flavobacteriales</taxon>
        <taxon>Flavobacteriaceae</taxon>
        <taxon>Paenimyroides</taxon>
    </lineage>
</organism>
<dbReference type="Gene3D" id="2.170.130.10">
    <property type="entry name" value="TonB-dependent receptor, plug domain"/>
    <property type="match status" value="1"/>
</dbReference>
<proteinExistence type="inferred from homology"/>
<evidence type="ECO:0000256" key="3">
    <source>
        <dbReference type="ARBA" id="ARBA00022452"/>
    </source>
</evidence>
<evidence type="ECO:0000256" key="2">
    <source>
        <dbReference type="ARBA" id="ARBA00022448"/>
    </source>
</evidence>
<comment type="similarity">
    <text evidence="8">Belongs to the TonB-dependent receptor family.</text>
</comment>
<dbReference type="Pfam" id="PF07715">
    <property type="entry name" value="Plug"/>
    <property type="match status" value="1"/>
</dbReference>
<keyword evidence="11" id="KW-1185">Reference proteome</keyword>
<evidence type="ECO:0000256" key="8">
    <source>
        <dbReference type="PROSITE-ProRule" id="PRU01360"/>
    </source>
</evidence>
<dbReference type="InterPro" id="IPR036942">
    <property type="entry name" value="Beta-barrel_TonB_sf"/>
</dbReference>
<reference evidence="10 11" key="1">
    <citation type="submission" date="2018-11" db="EMBL/GenBank/DDBJ databases">
        <title>Flavobacterium sp. nov., YIM 102701-2 draft genome.</title>
        <authorList>
            <person name="Li G."/>
            <person name="Jiang Y."/>
        </authorList>
    </citation>
    <scope>NUCLEOTIDE SEQUENCE [LARGE SCALE GENOMIC DNA]</scope>
    <source>
        <strain evidence="10 11">YIM 102701-2</strain>
    </source>
</reference>
<dbReference type="InterPro" id="IPR037066">
    <property type="entry name" value="Plug_dom_sf"/>
</dbReference>
<keyword evidence="4 8" id="KW-0812">Transmembrane</keyword>
<comment type="subcellular location">
    <subcellularLocation>
        <location evidence="1 8">Cell outer membrane</location>
        <topology evidence="1 8">Multi-pass membrane protein</topology>
    </subcellularLocation>
</comment>
<keyword evidence="6 8" id="KW-0472">Membrane</keyword>
<evidence type="ECO:0000313" key="11">
    <source>
        <dbReference type="Proteomes" id="UP000275719"/>
    </source>
</evidence>
<dbReference type="AlphaFoldDB" id="A0A3P3W7K4"/>
<keyword evidence="3 8" id="KW-1134">Transmembrane beta strand</keyword>
<dbReference type="PANTHER" id="PTHR30069:SF29">
    <property type="entry name" value="HEMOGLOBIN AND HEMOGLOBIN-HAPTOGLOBIN-BINDING PROTEIN 1-RELATED"/>
    <property type="match status" value="1"/>
</dbReference>
<sequence>MVINFVSAKSEIEKSGFAVNVIETKDAALRNIQTNELLDRSVGVRVRQNGGLGSSVNYNLNGLSGNAIKIFVDGIPISTYGPSFSLNSIPPALIERIEVYKGVVPIYLSEDALGGAINVVLKNGLRNSLNASLSYGSFNTTQANFNGIMRRDSGFTVKASGFLNNTDNDYEVWGNAVKVTMPNGREENVRAKRFNDSYRSIGGQVEAGFTDVSWADHFFVGFNASDVYNEIQHGTYMRNPYKGRFVESESQVISLNYKKEDFLVDGLKFGFTATHSNRAEVVNDTVKWVYNWLGEQSLGLNGEPILTQQGAQQGAPTILHSKRKIYSLRANLAYEFLPNQVIAFNQLYNSFDRKDNDEMKSILERNFIDTRKMTKSISSFAYEAKFFDSKFKTNFFTKIYNQKIEKFKPVLKTEDGQSVRVIEESKNQFNYVGYGGAFSYLIRPAIIVMASAEKAIRMPSESETFGEVGENIVENFGLKAEVSNNFNLGFKIGPYKNTNHSFSFGASGFFRDTKDKISKRINSRLNDAEQVTPFENLQKTKTIGYEAEFTYIYKEKLNFLINATKFNTLFNRQFNPEGKQYDYYNQQVPNEPFFTINASVQYMLKDLVQKNSILNLYYNYGYVESFYVNWLEVEQYRTLDQNIHDVGLSYVFPNKQFVLSFDAKNILNNEAYDNFAVQKPGRAFYMKINYTFNKF</sequence>
<evidence type="ECO:0000259" key="9">
    <source>
        <dbReference type="Pfam" id="PF07715"/>
    </source>
</evidence>
<evidence type="ECO:0000256" key="4">
    <source>
        <dbReference type="ARBA" id="ARBA00022692"/>
    </source>
</evidence>
<dbReference type="PROSITE" id="PS52016">
    <property type="entry name" value="TONB_DEPENDENT_REC_3"/>
    <property type="match status" value="1"/>
</dbReference>
<evidence type="ECO:0000256" key="7">
    <source>
        <dbReference type="ARBA" id="ARBA00023237"/>
    </source>
</evidence>
<name>A0A3P3W7K4_9FLAO</name>
<protein>
    <submittedName>
        <fullName evidence="10">TonB-dependent receptor</fullName>
    </submittedName>
</protein>
<feature type="domain" description="TonB-dependent receptor plug" evidence="9">
    <location>
        <begin position="14"/>
        <end position="116"/>
    </location>
</feature>
<dbReference type="EMBL" id="RQVQ01000014">
    <property type="protein sequence ID" value="RRJ90940.1"/>
    <property type="molecule type" value="Genomic_DNA"/>
</dbReference>
<dbReference type="GO" id="GO:0009279">
    <property type="term" value="C:cell outer membrane"/>
    <property type="evidence" value="ECO:0007669"/>
    <property type="project" value="UniProtKB-SubCell"/>
</dbReference>
<dbReference type="Proteomes" id="UP000275719">
    <property type="component" value="Unassembled WGS sequence"/>
</dbReference>
<dbReference type="InterPro" id="IPR012910">
    <property type="entry name" value="Plug_dom"/>
</dbReference>
<dbReference type="SUPFAM" id="SSF56935">
    <property type="entry name" value="Porins"/>
    <property type="match status" value="1"/>
</dbReference>